<keyword evidence="1" id="KW-0472">Membrane</keyword>
<protein>
    <submittedName>
        <fullName evidence="2">Uncharacterized protein</fullName>
    </submittedName>
</protein>
<sequence length="113" mass="12160">MFGDPFAPVRPMIDAATAAALEAARIEAYSSIIYNIVCAAFGLLLLAASRWLWVRASKIEDSFDRSPVFIAACFVGAAGALLVFIGLACLADPWIWVTLQNPEPYVAKKVLGL</sequence>
<evidence type="ECO:0000256" key="1">
    <source>
        <dbReference type="SAM" id="Phobius"/>
    </source>
</evidence>
<evidence type="ECO:0000313" key="2">
    <source>
        <dbReference type="EMBL" id="MBE0561815.1"/>
    </source>
</evidence>
<reference evidence="2" key="2">
    <citation type="submission" date="2020-10" db="EMBL/GenBank/DDBJ databases">
        <title>Enrichment of novel Verrucomicrobia, Bacteroidetes and Krumholzibacteria in an oxygen-limited, methane- and iron-fed bioreactor inoculated with Bothnian Sea sediments.</title>
        <authorList>
            <person name="Martins P.D."/>
            <person name="de Jong A."/>
            <person name="Lenstra W.K."/>
            <person name="van Helmond N.A.G.M."/>
            <person name="Slomp C.P."/>
            <person name="Jetten M.S.M."/>
            <person name="Welte C.U."/>
            <person name="Rasigraf O."/>
        </authorList>
    </citation>
    <scope>NUCLEOTIDE SEQUENCE</scope>
    <source>
        <strain evidence="2">MAG47</strain>
    </source>
</reference>
<feature type="transmembrane region" description="Helical" evidence="1">
    <location>
        <begin position="66"/>
        <end position="96"/>
    </location>
</feature>
<keyword evidence="1" id="KW-0812">Transmembrane</keyword>
<organism evidence="2 3">
    <name type="scientific">Brucella anthropi</name>
    <name type="common">Ochrobactrum anthropi</name>
    <dbReference type="NCBI Taxonomy" id="529"/>
    <lineage>
        <taxon>Bacteria</taxon>
        <taxon>Pseudomonadati</taxon>
        <taxon>Pseudomonadota</taxon>
        <taxon>Alphaproteobacteria</taxon>
        <taxon>Hyphomicrobiales</taxon>
        <taxon>Brucellaceae</taxon>
        <taxon>Brucella/Ochrobactrum group</taxon>
        <taxon>Brucella</taxon>
    </lineage>
</organism>
<dbReference type="Proteomes" id="UP000642265">
    <property type="component" value="Unassembled WGS sequence"/>
</dbReference>
<proteinExistence type="predicted"/>
<keyword evidence="1" id="KW-1133">Transmembrane helix</keyword>
<reference evidence="2" key="1">
    <citation type="submission" date="2020-09" db="EMBL/GenBank/DDBJ databases">
        <authorList>
            <person name="Dalcin Martins P."/>
        </authorList>
    </citation>
    <scope>NUCLEOTIDE SEQUENCE</scope>
    <source>
        <strain evidence="2">MAG47</strain>
    </source>
</reference>
<dbReference type="AlphaFoldDB" id="A0A8I0N698"/>
<name>A0A8I0N698_BRUAN</name>
<evidence type="ECO:0000313" key="3">
    <source>
        <dbReference type="Proteomes" id="UP000642265"/>
    </source>
</evidence>
<dbReference type="EMBL" id="JACZKO010000038">
    <property type="protein sequence ID" value="MBE0561815.1"/>
    <property type="molecule type" value="Genomic_DNA"/>
</dbReference>
<comment type="caution">
    <text evidence="2">The sequence shown here is derived from an EMBL/GenBank/DDBJ whole genome shotgun (WGS) entry which is preliminary data.</text>
</comment>
<feature type="transmembrane region" description="Helical" evidence="1">
    <location>
        <begin position="32"/>
        <end position="54"/>
    </location>
</feature>
<gene>
    <name evidence="2" type="ORF">IH622_13515</name>
</gene>
<accession>A0A8I0N698</accession>